<reference evidence="2" key="1">
    <citation type="submission" date="2020-07" db="EMBL/GenBank/DDBJ databases">
        <title>Huge and variable diversity of episymbiotic CPR bacteria and DPANN archaea in groundwater ecosystems.</title>
        <authorList>
            <person name="He C.Y."/>
            <person name="Keren R."/>
            <person name="Whittaker M."/>
            <person name="Farag I.F."/>
            <person name="Doudna J."/>
            <person name="Cate J.H.D."/>
            <person name="Banfield J.F."/>
        </authorList>
    </citation>
    <scope>NUCLEOTIDE SEQUENCE</scope>
    <source>
        <strain evidence="2">NC_groundwater_1370_Ag_S-0.2um_69_93</strain>
    </source>
</reference>
<dbReference type="NCBIfam" id="TIGR02122">
    <property type="entry name" value="TRAP_TAXI"/>
    <property type="match status" value="1"/>
</dbReference>
<feature type="chain" id="PRO_5036974314" evidence="1">
    <location>
        <begin position="27"/>
        <end position="327"/>
    </location>
</feature>
<gene>
    <name evidence="2" type="ORF">HY618_01050</name>
</gene>
<keyword evidence="1" id="KW-0732">Signal</keyword>
<dbReference type="PANTHER" id="PTHR42941:SF1">
    <property type="entry name" value="SLL1037 PROTEIN"/>
    <property type="match status" value="1"/>
</dbReference>
<dbReference type="Pfam" id="PF16868">
    <property type="entry name" value="NMT1_3"/>
    <property type="match status" value="1"/>
</dbReference>
<sequence>MVHKACWFRILAAAAGLALAAGAAQAAPTKLYLATSQPGGGTFEIGTAFGKVISDNSGGKLEVSPSLTGGSTANIRVLEKKDKDQPFRMGMTTSPAVAWGQNAKPPFKEKQRIVILSSLYPQSVVYATLKDSGIKAWKDLPGKRLAVGGRGGSIYIVTQNALRYAGIYDKVKRELFTNPQIVAGIQDKRLDAGMFFLTAYVPAPAFMELARTQQGKLYFFGPDAATLKQLEEKDPGVVSDTVPVGSIPGIDYPVTSWGQMWTLIASEKMSNDIAYLVVKNMLDNWQQIEKYHPSGKHINPTNALRGVKGLKMHPGAVRYFKEKGMMK</sequence>
<dbReference type="PANTHER" id="PTHR42941">
    <property type="entry name" value="SLL1037 PROTEIN"/>
    <property type="match status" value="1"/>
</dbReference>
<evidence type="ECO:0000313" key="2">
    <source>
        <dbReference type="EMBL" id="MBI4251022.1"/>
    </source>
</evidence>
<dbReference type="SUPFAM" id="SSF53850">
    <property type="entry name" value="Periplasmic binding protein-like II"/>
    <property type="match status" value="1"/>
</dbReference>
<feature type="signal peptide" evidence="1">
    <location>
        <begin position="1"/>
        <end position="26"/>
    </location>
</feature>
<evidence type="ECO:0000313" key="3">
    <source>
        <dbReference type="Proteomes" id="UP000752292"/>
    </source>
</evidence>
<organism evidence="2 3">
    <name type="scientific">Tectimicrobiota bacterium</name>
    <dbReference type="NCBI Taxonomy" id="2528274"/>
    <lineage>
        <taxon>Bacteria</taxon>
        <taxon>Pseudomonadati</taxon>
        <taxon>Nitrospinota/Tectimicrobiota group</taxon>
        <taxon>Candidatus Tectimicrobiota</taxon>
    </lineage>
</organism>
<comment type="caution">
    <text evidence="2">The sequence shown here is derived from an EMBL/GenBank/DDBJ whole genome shotgun (WGS) entry which is preliminary data.</text>
</comment>
<evidence type="ECO:0000256" key="1">
    <source>
        <dbReference type="SAM" id="SignalP"/>
    </source>
</evidence>
<name>A0A932ZS12_UNCTE</name>
<proteinExistence type="predicted"/>
<dbReference type="InterPro" id="IPR011852">
    <property type="entry name" value="TRAP_TAXI"/>
</dbReference>
<dbReference type="AlphaFoldDB" id="A0A932ZS12"/>
<dbReference type="Proteomes" id="UP000752292">
    <property type="component" value="Unassembled WGS sequence"/>
</dbReference>
<dbReference type="Gene3D" id="3.40.190.10">
    <property type="entry name" value="Periplasmic binding protein-like II"/>
    <property type="match status" value="2"/>
</dbReference>
<protein>
    <submittedName>
        <fullName evidence="2">TAXI family TRAP transporter solute-binding subunit</fullName>
    </submittedName>
</protein>
<accession>A0A932ZS12</accession>
<dbReference type="EMBL" id="JACQRX010000045">
    <property type="protein sequence ID" value="MBI4251022.1"/>
    <property type="molecule type" value="Genomic_DNA"/>
</dbReference>